<name>A0A200QXJ4_MACCD</name>
<evidence type="ECO:0000256" key="3">
    <source>
        <dbReference type="ARBA" id="ARBA00022833"/>
    </source>
</evidence>
<dbReference type="Pfam" id="PF01363">
    <property type="entry name" value="FYVE"/>
    <property type="match status" value="1"/>
</dbReference>
<dbReference type="Gene3D" id="3.30.40.10">
    <property type="entry name" value="Zinc/RING finger domain, C3HC4 (zinc finger)"/>
    <property type="match status" value="1"/>
</dbReference>
<evidence type="ECO:0000256" key="1">
    <source>
        <dbReference type="ARBA" id="ARBA00022723"/>
    </source>
</evidence>
<feature type="region of interest" description="Disordered" evidence="6">
    <location>
        <begin position="238"/>
        <end position="265"/>
    </location>
</feature>
<keyword evidence="3" id="KW-0862">Zinc</keyword>
<dbReference type="STRING" id="56857.A0A200QXJ4"/>
<dbReference type="SUPFAM" id="SSF57903">
    <property type="entry name" value="FYVE/PHD zinc finger"/>
    <property type="match status" value="1"/>
</dbReference>
<proteinExistence type="predicted"/>
<dbReference type="GO" id="GO:0008270">
    <property type="term" value="F:zinc ion binding"/>
    <property type="evidence" value="ECO:0007669"/>
    <property type="project" value="UniProtKB-KW"/>
</dbReference>
<accession>A0A200QXJ4</accession>
<evidence type="ECO:0000259" key="8">
    <source>
        <dbReference type="PROSITE" id="PS50882"/>
    </source>
</evidence>
<keyword evidence="1" id="KW-0479">Metal-binding</keyword>
<feature type="compositionally biased region" description="Acidic residues" evidence="6">
    <location>
        <begin position="627"/>
        <end position="637"/>
    </location>
</feature>
<dbReference type="SMART" id="SM00028">
    <property type="entry name" value="TPR"/>
    <property type="match status" value="6"/>
</dbReference>
<dbReference type="Gene3D" id="3.10.590.10">
    <property type="entry name" value="ph1033 like domains"/>
    <property type="match status" value="1"/>
</dbReference>
<dbReference type="Pfam" id="PF04146">
    <property type="entry name" value="YTH"/>
    <property type="match status" value="1"/>
</dbReference>
<dbReference type="SUPFAM" id="SSF48452">
    <property type="entry name" value="TPR-like"/>
    <property type="match status" value="1"/>
</dbReference>
<dbReference type="OMA" id="PTHEANI"/>
<gene>
    <name evidence="9" type="ORF">BVC80_3g1</name>
</gene>
<feature type="region of interest" description="Disordered" evidence="6">
    <location>
        <begin position="1215"/>
        <end position="1239"/>
    </location>
</feature>
<dbReference type="FunCoup" id="A0A200QXJ4">
    <property type="interactions" value="1927"/>
</dbReference>
<dbReference type="SMART" id="SM00064">
    <property type="entry name" value="FYVE"/>
    <property type="match status" value="1"/>
</dbReference>
<feature type="compositionally biased region" description="Basic and acidic residues" evidence="6">
    <location>
        <begin position="245"/>
        <end position="254"/>
    </location>
</feature>
<dbReference type="InterPro" id="IPR011011">
    <property type="entry name" value="Znf_FYVE_PHD"/>
</dbReference>
<feature type="region of interest" description="Disordered" evidence="6">
    <location>
        <begin position="609"/>
        <end position="638"/>
    </location>
</feature>
<dbReference type="EMBL" id="MVGT01000862">
    <property type="protein sequence ID" value="OVA15203.1"/>
    <property type="molecule type" value="Genomic_DNA"/>
</dbReference>
<evidence type="ECO:0000256" key="5">
    <source>
        <dbReference type="SAM" id="Coils"/>
    </source>
</evidence>
<feature type="region of interest" description="Disordered" evidence="6">
    <location>
        <begin position="1315"/>
        <end position="1353"/>
    </location>
</feature>
<feature type="compositionally biased region" description="Polar residues" evidence="6">
    <location>
        <begin position="969"/>
        <end position="991"/>
    </location>
</feature>
<dbReference type="PANTHER" id="PTHR47553">
    <property type="entry name" value="MYOSIN-11"/>
    <property type="match status" value="1"/>
</dbReference>
<evidence type="ECO:0000256" key="4">
    <source>
        <dbReference type="PROSITE-ProRule" id="PRU00091"/>
    </source>
</evidence>
<dbReference type="CDD" id="cd21134">
    <property type="entry name" value="YTH"/>
    <property type="match status" value="1"/>
</dbReference>
<dbReference type="InterPro" id="IPR013083">
    <property type="entry name" value="Znf_RING/FYVE/PHD"/>
</dbReference>
<sequence>MLEKIGLPAKPSLRGNTWVVDASHCQGCSSQFSFINRKHHCRRCGGIFCNSCTQQRMFLRGQGDSPVRVCDPCKKLEEAARFEMRHGNKSRGRNCGSKLTPKNEDEVLNQILGTDGKLFMESGQESNTSVLSDLLRGTSSASCSSSRKESLGSDGEGDILRSLSVDMQNHSLNEMGSTNPDELRQQALEEKKKYRILKGEGKPEEALRAFKRGKELERQAGALEVALRKNCRKAMSSSSLVGMKKKGDETDTSGKRSKLFSEVGEEEKDDLTAELRELGWTDADVHDADKKPAKMTLEGELSSLLGEVHKKSNSGKGTGGIDKTQVIAHKRKALMFKREGKLAEAKEELKKAKVLEKQLEEQEFLAEAEDSDDELSSLIRSMDDDKSVDLMMRYDKDPILDFQPLVNISDDYGLDNVDVMDEDMNDPEIALALKSLGWNEDSDHPEESLPEAVPMDREALLEEILSLKKEALNQKRAGNVAEAMTQLKKAKLLEKDLESLQSQENASFPPDHMTQKVSTSQSAENSSNLTKVADVSVGSVRSSESKLPQKSKLMIQKELLALKKKALALRREGRLDEAEEELKKGNVLERQLEEMDNASKVRAVNVVSKDSELKHGNPGVSGTLASGEEEDEGEVTDQDMRDPALLSLLTNLGWKDEDVEPVSMASRTKQTSYHSENTNDSFVVTEAPEIIVVAPRRSKAEIQRELLGLKRKALALRRQGDSEEADEVLEKAKVLEAQIAEMEVSKKETLLNTTMDTQFDVPGPLISQRNHENTDSVEDVREGVAKLSVSSRNEVAEAPLGTPAVSMSHRSQPTDTNITLLIENPTRLAAKRIVEHAGKLPQSVNPMDLLTGVIPFEEVESKGNFKTNIFSLVDPENHIGSKRNQDEVMGMKDENLSEKLENTASLVKKIPTHEANIAPGSESLNDQSSLRQEILARKRKAVALKREGKLVEAREELRQAKLLEKNLIDNPQSGASPTDGSVSASNDSSVGQEEERRTTNVAPKQMSGRDRFKLQQESLAHKRQAMKLRREGRMEEAEAEFELAKALEAQLEEQTSHDSLSISKPEAMDDVGVEDLLDPQLLSALKAIGIQDAEVVSRAPERSEAAKANAEKGENSSQEKSQLEERIKTEKLKALNLKRAGKQAEALDALRRAKQLLQRIEVCLMQHHAFIIRPAAIMDTVIQVLMVPPENGLLAADGVLGDGYGGVTTVPGTKSNFSAPNHTHAPIKSMPSAKSSNVGTKGSLPALDVSQHVPDFQYAVVLAKGYFPISKFPSSNQDKGGLLYPNSPVNFKANARGRGGAEKFKTRGKANGISDFDLLNEQNRGPRTTNSKTALPSGVDSTDSLVSKVSDSNDSSTTVIRRDQYNLPDFTTRYNHALFFVIKSYSEDDIHKSIKCNVWASTPNGNKRLDSAYQDAQERMGQKDSKCPVFLFFSVNASGKFCGVAEMIGRKAMQRKRTRPSSPHLGLLQKPDEVAQVTASLESIDLAASKNEEVQMGDKAKESRWKLGTNGACSPGNSAGNFIKSTLSAAQGSLIFFPFHFVVGVGAGGGGGGGGAKLCVWSKAPFITSEGAGESGKEEDGGIKKMYNTA</sequence>
<dbReference type="PROSITE" id="PS50882">
    <property type="entry name" value="YTH"/>
    <property type="match status" value="1"/>
</dbReference>
<evidence type="ECO:0000313" key="10">
    <source>
        <dbReference type="Proteomes" id="UP000195402"/>
    </source>
</evidence>
<dbReference type="InterPro" id="IPR017455">
    <property type="entry name" value="Znf_FYVE-rel"/>
</dbReference>
<dbReference type="GO" id="GO:0003723">
    <property type="term" value="F:RNA binding"/>
    <property type="evidence" value="ECO:0007669"/>
    <property type="project" value="InterPro"/>
</dbReference>
<feature type="coiled-coil region" evidence="5">
    <location>
        <begin position="699"/>
        <end position="745"/>
    </location>
</feature>
<comment type="caution">
    <text evidence="9">The sequence shown here is derived from an EMBL/GenBank/DDBJ whole genome shotgun (WGS) entry which is preliminary data.</text>
</comment>
<feature type="compositionally biased region" description="Basic and acidic residues" evidence="6">
    <location>
        <begin position="1099"/>
        <end position="1114"/>
    </location>
</feature>
<dbReference type="InParanoid" id="A0A200QXJ4"/>
<dbReference type="InterPro" id="IPR007275">
    <property type="entry name" value="YTH_domain"/>
</dbReference>
<feature type="region of interest" description="Disordered" evidence="6">
    <location>
        <begin position="964"/>
        <end position="1014"/>
    </location>
</feature>
<dbReference type="Proteomes" id="UP000195402">
    <property type="component" value="Unassembled WGS sequence"/>
</dbReference>
<feature type="region of interest" description="Disordered" evidence="6">
    <location>
        <begin position="500"/>
        <end position="530"/>
    </location>
</feature>
<dbReference type="PROSITE" id="PS50178">
    <property type="entry name" value="ZF_FYVE"/>
    <property type="match status" value="1"/>
</dbReference>
<feature type="region of interest" description="Disordered" evidence="6">
    <location>
        <begin position="139"/>
        <end position="158"/>
    </location>
</feature>
<evidence type="ECO:0000259" key="7">
    <source>
        <dbReference type="PROSITE" id="PS50178"/>
    </source>
</evidence>
<evidence type="ECO:0000313" key="9">
    <source>
        <dbReference type="EMBL" id="OVA15203.1"/>
    </source>
</evidence>
<evidence type="ECO:0000256" key="2">
    <source>
        <dbReference type="ARBA" id="ARBA00022771"/>
    </source>
</evidence>
<dbReference type="InterPro" id="IPR011990">
    <property type="entry name" value="TPR-like_helical_dom_sf"/>
</dbReference>
<feature type="domain" description="FYVE-type" evidence="7">
    <location>
        <begin position="19"/>
        <end position="78"/>
    </location>
</feature>
<feature type="domain" description="YTH" evidence="8">
    <location>
        <begin position="1377"/>
        <end position="1523"/>
    </location>
</feature>
<keyword evidence="10" id="KW-1185">Reference proteome</keyword>
<feature type="compositionally biased region" description="Polar residues" evidence="6">
    <location>
        <begin position="515"/>
        <end position="530"/>
    </location>
</feature>
<dbReference type="InterPro" id="IPR000306">
    <property type="entry name" value="Znf_FYVE"/>
</dbReference>
<feature type="region of interest" description="Disordered" evidence="6">
    <location>
        <begin position="1570"/>
        <end position="1590"/>
    </location>
</feature>
<keyword evidence="2 4" id="KW-0863">Zinc-finger</keyword>
<reference evidence="9 10" key="1">
    <citation type="journal article" date="2017" name="Mol. Plant">
        <title>The Genome of Medicinal Plant Macleaya cordata Provides New Insights into Benzylisoquinoline Alkaloids Metabolism.</title>
        <authorList>
            <person name="Liu X."/>
            <person name="Liu Y."/>
            <person name="Huang P."/>
            <person name="Ma Y."/>
            <person name="Qing Z."/>
            <person name="Tang Q."/>
            <person name="Cao H."/>
            <person name="Cheng P."/>
            <person name="Zheng Y."/>
            <person name="Yuan Z."/>
            <person name="Zhou Y."/>
            <person name="Liu J."/>
            <person name="Tang Z."/>
            <person name="Zhuo Y."/>
            <person name="Zhang Y."/>
            <person name="Yu L."/>
            <person name="Huang J."/>
            <person name="Yang P."/>
            <person name="Peng Q."/>
            <person name="Zhang J."/>
            <person name="Jiang W."/>
            <person name="Zhang Z."/>
            <person name="Lin K."/>
            <person name="Ro D.K."/>
            <person name="Chen X."/>
            <person name="Xiong X."/>
            <person name="Shang Y."/>
            <person name="Huang S."/>
            <person name="Zeng J."/>
        </authorList>
    </citation>
    <scope>NUCLEOTIDE SEQUENCE [LARGE SCALE GENOMIC DNA]</scope>
    <source>
        <strain evidence="10">cv. BLH2017</strain>
        <tissue evidence="9">Root</tissue>
    </source>
</reference>
<protein>
    <submittedName>
        <fullName evidence="9">FYVE zinc finger</fullName>
    </submittedName>
</protein>
<evidence type="ECO:0000256" key="6">
    <source>
        <dbReference type="SAM" id="MobiDB-lite"/>
    </source>
</evidence>
<dbReference type="OrthoDB" id="660555at2759"/>
<feature type="compositionally biased region" description="Polar residues" evidence="6">
    <location>
        <begin position="1320"/>
        <end position="1353"/>
    </location>
</feature>
<dbReference type="InterPro" id="IPR019734">
    <property type="entry name" value="TPR_rpt"/>
</dbReference>
<feature type="region of interest" description="Disordered" evidence="6">
    <location>
        <begin position="1099"/>
        <end position="1123"/>
    </location>
</feature>
<dbReference type="PANTHER" id="PTHR47553:SF1">
    <property type="entry name" value="RING_FYVE_PHD ZINC FINGER SUPERFAMILY PROTEIN"/>
    <property type="match status" value="1"/>
</dbReference>
<keyword evidence="5" id="KW-0175">Coiled coil</keyword>
<organism evidence="9 10">
    <name type="scientific">Macleaya cordata</name>
    <name type="common">Five-seeded plume-poppy</name>
    <name type="synonym">Bocconia cordata</name>
    <dbReference type="NCBI Taxonomy" id="56857"/>
    <lineage>
        <taxon>Eukaryota</taxon>
        <taxon>Viridiplantae</taxon>
        <taxon>Streptophyta</taxon>
        <taxon>Embryophyta</taxon>
        <taxon>Tracheophyta</taxon>
        <taxon>Spermatophyta</taxon>
        <taxon>Magnoliopsida</taxon>
        <taxon>Ranunculales</taxon>
        <taxon>Papaveraceae</taxon>
        <taxon>Papaveroideae</taxon>
        <taxon>Macleaya</taxon>
    </lineage>
</organism>